<dbReference type="GO" id="GO:0015648">
    <property type="term" value="F:lipid-linked peptidoglycan transporter activity"/>
    <property type="evidence" value="ECO:0007669"/>
    <property type="project" value="TreeGrafter"/>
</dbReference>
<evidence type="ECO:0000256" key="3">
    <source>
        <dbReference type="ARBA" id="ARBA00022679"/>
    </source>
</evidence>
<dbReference type="GO" id="GO:0008955">
    <property type="term" value="F:peptidoglycan glycosyltransferase activity"/>
    <property type="evidence" value="ECO:0007669"/>
    <property type="project" value="UniProtKB-EC"/>
</dbReference>
<keyword evidence="3" id="KW-0808">Transferase</keyword>
<comment type="subcellular location">
    <subcellularLocation>
        <location evidence="1">Membrane</location>
        <topology evidence="1">Multi-pass membrane protein</topology>
    </subcellularLocation>
</comment>
<evidence type="ECO:0000256" key="6">
    <source>
        <dbReference type="ARBA" id="ARBA00022984"/>
    </source>
</evidence>
<comment type="catalytic activity">
    <reaction evidence="15">
        <text>[GlcNAc-(1-&gt;4)-Mur2Ac(oyl-L-Ala-gamma-D-Glu-L-Lys-D-Ala-D-Ala)](n)-di-trans,octa-cis-undecaprenyl diphosphate + beta-D-GlcNAc-(1-&gt;4)-Mur2Ac(oyl-L-Ala-gamma-D-Glu-L-Lys-D-Ala-D-Ala)-di-trans,octa-cis-undecaprenyl diphosphate = [GlcNAc-(1-&gt;4)-Mur2Ac(oyl-L-Ala-gamma-D-Glu-L-Lys-D-Ala-D-Ala)](n+1)-di-trans,octa-cis-undecaprenyl diphosphate + di-trans,octa-cis-undecaprenyl diphosphate + H(+)</text>
        <dbReference type="Rhea" id="RHEA:23708"/>
        <dbReference type="Rhea" id="RHEA-COMP:9602"/>
        <dbReference type="Rhea" id="RHEA-COMP:9603"/>
        <dbReference type="ChEBI" id="CHEBI:15378"/>
        <dbReference type="ChEBI" id="CHEBI:58405"/>
        <dbReference type="ChEBI" id="CHEBI:60033"/>
        <dbReference type="ChEBI" id="CHEBI:78435"/>
        <dbReference type="EC" id="2.4.99.28"/>
    </reaction>
</comment>
<evidence type="ECO:0000256" key="13">
    <source>
        <dbReference type="ARBA" id="ARBA00041418"/>
    </source>
</evidence>
<feature type="transmembrane region" description="Helical" evidence="16">
    <location>
        <begin position="313"/>
        <end position="341"/>
    </location>
</feature>
<evidence type="ECO:0000256" key="10">
    <source>
        <dbReference type="ARBA" id="ARBA00033270"/>
    </source>
</evidence>
<reference evidence="17 18" key="1">
    <citation type="submission" date="2018-06" db="EMBL/GenBank/DDBJ databases">
        <title>Extensive metabolic versatility and redundancy in microbially diverse, dynamic hydrothermal sediments.</title>
        <authorList>
            <person name="Dombrowski N."/>
            <person name="Teske A."/>
            <person name="Baker B.J."/>
        </authorList>
    </citation>
    <scope>NUCLEOTIDE SEQUENCE [LARGE SCALE GENOMIC DNA]</scope>
    <source>
        <strain evidence="17">B36_G15</strain>
    </source>
</reference>
<comment type="similarity">
    <text evidence="11">Belongs to the SEDS family. FtsW subfamily.</text>
</comment>
<evidence type="ECO:0000256" key="8">
    <source>
        <dbReference type="ARBA" id="ARBA00023136"/>
    </source>
</evidence>
<dbReference type="EMBL" id="QNBE01000045">
    <property type="protein sequence ID" value="RKX70252.1"/>
    <property type="molecule type" value="Genomic_DNA"/>
</dbReference>
<evidence type="ECO:0000256" key="2">
    <source>
        <dbReference type="ARBA" id="ARBA00022676"/>
    </source>
</evidence>
<dbReference type="GO" id="GO:0051301">
    <property type="term" value="P:cell division"/>
    <property type="evidence" value="ECO:0007669"/>
    <property type="project" value="InterPro"/>
</dbReference>
<evidence type="ECO:0000256" key="9">
    <source>
        <dbReference type="ARBA" id="ARBA00032370"/>
    </source>
</evidence>
<dbReference type="PANTHER" id="PTHR30474:SF2">
    <property type="entry name" value="PEPTIDOGLYCAN GLYCOSYLTRANSFERASE FTSW-RELATED"/>
    <property type="match status" value="1"/>
</dbReference>
<dbReference type="GO" id="GO:0005886">
    <property type="term" value="C:plasma membrane"/>
    <property type="evidence" value="ECO:0007669"/>
    <property type="project" value="TreeGrafter"/>
</dbReference>
<evidence type="ECO:0000256" key="5">
    <source>
        <dbReference type="ARBA" id="ARBA00022960"/>
    </source>
</evidence>
<feature type="transmembrane region" description="Helical" evidence="16">
    <location>
        <begin position="68"/>
        <end position="85"/>
    </location>
</feature>
<dbReference type="GO" id="GO:0032153">
    <property type="term" value="C:cell division site"/>
    <property type="evidence" value="ECO:0007669"/>
    <property type="project" value="TreeGrafter"/>
</dbReference>
<evidence type="ECO:0000256" key="12">
    <source>
        <dbReference type="ARBA" id="ARBA00041185"/>
    </source>
</evidence>
<evidence type="ECO:0000313" key="18">
    <source>
        <dbReference type="Proteomes" id="UP000268469"/>
    </source>
</evidence>
<evidence type="ECO:0000256" key="4">
    <source>
        <dbReference type="ARBA" id="ARBA00022692"/>
    </source>
</evidence>
<evidence type="ECO:0000256" key="14">
    <source>
        <dbReference type="ARBA" id="ARBA00044770"/>
    </source>
</evidence>
<proteinExistence type="inferred from homology"/>
<evidence type="ECO:0000256" key="7">
    <source>
        <dbReference type="ARBA" id="ARBA00022989"/>
    </source>
</evidence>
<evidence type="ECO:0000256" key="1">
    <source>
        <dbReference type="ARBA" id="ARBA00004141"/>
    </source>
</evidence>
<comment type="caution">
    <text evidence="17">The sequence shown here is derived from an EMBL/GenBank/DDBJ whole genome shotgun (WGS) entry which is preliminary data.</text>
</comment>
<dbReference type="EC" id="2.4.99.28" evidence="14"/>
<feature type="transmembrane region" description="Helical" evidence="16">
    <location>
        <begin position="31"/>
        <end position="56"/>
    </location>
</feature>
<feature type="transmembrane region" description="Helical" evidence="16">
    <location>
        <begin position="137"/>
        <end position="154"/>
    </location>
</feature>
<dbReference type="InterPro" id="IPR001182">
    <property type="entry name" value="FtsW/RodA"/>
</dbReference>
<protein>
    <recommendedName>
        <fullName evidence="12">Probable peptidoglycan glycosyltransferase FtsW</fullName>
        <ecNumber evidence="14">2.4.99.28</ecNumber>
    </recommendedName>
    <alternativeName>
        <fullName evidence="13">Cell division protein FtsW</fullName>
    </alternativeName>
    <alternativeName>
        <fullName evidence="10">Cell wall polymerase</fullName>
    </alternativeName>
    <alternativeName>
        <fullName evidence="9">Peptidoglycan polymerase</fullName>
    </alternativeName>
</protein>
<keyword evidence="6" id="KW-0573">Peptidoglycan synthesis</keyword>
<feature type="transmembrane region" description="Helical" evidence="16">
    <location>
        <begin position="275"/>
        <end position="301"/>
    </location>
</feature>
<evidence type="ECO:0000256" key="15">
    <source>
        <dbReference type="ARBA" id="ARBA00049902"/>
    </source>
</evidence>
<evidence type="ECO:0000256" key="16">
    <source>
        <dbReference type="SAM" id="Phobius"/>
    </source>
</evidence>
<dbReference type="AlphaFoldDB" id="A0A660SI86"/>
<keyword evidence="5" id="KW-0133">Cell shape</keyword>
<evidence type="ECO:0000313" key="17">
    <source>
        <dbReference type="EMBL" id="RKX70252.1"/>
    </source>
</evidence>
<feature type="transmembrane region" description="Helical" evidence="16">
    <location>
        <begin position="97"/>
        <end position="116"/>
    </location>
</feature>
<feature type="transmembrane region" description="Helical" evidence="16">
    <location>
        <begin position="166"/>
        <end position="196"/>
    </location>
</feature>
<dbReference type="GO" id="GO:0009252">
    <property type="term" value="P:peptidoglycan biosynthetic process"/>
    <property type="evidence" value="ECO:0007669"/>
    <property type="project" value="UniProtKB-KW"/>
</dbReference>
<feature type="transmembrane region" description="Helical" evidence="16">
    <location>
        <begin position="203"/>
        <end position="222"/>
    </location>
</feature>
<keyword evidence="8 16" id="KW-0472">Membrane</keyword>
<keyword evidence="7 16" id="KW-1133">Transmembrane helix</keyword>
<evidence type="ECO:0000256" key="11">
    <source>
        <dbReference type="ARBA" id="ARBA00038053"/>
    </source>
</evidence>
<dbReference type="Proteomes" id="UP000268469">
    <property type="component" value="Unassembled WGS sequence"/>
</dbReference>
<dbReference type="Pfam" id="PF01098">
    <property type="entry name" value="FTSW_RODA_SPOVE"/>
    <property type="match status" value="1"/>
</dbReference>
<dbReference type="PANTHER" id="PTHR30474">
    <property type="entry name" value="CELL CYCLE PROTEIN"/>
    <property type="match status" value="1"/>
</dbReference>
<accession>A0A660SI86</accession>
<name>A0A660SI86_UNCW3</name>
<feature type="transmembrane region" description="Helical" evidence="16">
    <location>
        <begin position="353"/>
        <end position="371"/>
    </location>
</feature>
<organism evidence="17 18">
    <name type="scientific">candidate division WOR-3 bacterium</name>
    <dbReference type="NCBI Taxonomy" id="2052148"/>
    <lineage>
        <taxon>Bacteria</taxon>
        <taxon>Bacteria division WOR-3</taxon>
    </lineage>
</organism>
<keyword evidence="2" id="KW-0328">Glycosyltransferase</keyword>
<keyword evidence="4 16" id="KW-0812">Transmembrane</keyword>
<dbReference type="GO" id="GO:0008360">
    <property type="term" value="P:regulation of cell shape"/>
    <property type="evidence" value="ECO:0007669"/>
    <property type="project" value="UniProtKB-KW"/>
</dbReference>
<gene>
    <name evidence="17" type="ORF">DRP53_05620</name>
</gene>
<sequence>MPPWICSVISSKGGSGLTMRLRPFDRPDPGYTTIIFLLLGLGVVAVYSSSFFYASATGRSEFYYLKGHLLRLIPGIILFFLIQRIPYHSLRQLSGPGYIVLLTILLFTFLIGHRIYGAKRWLQLSGFSVQISELAKLWVVIYLASLLSFRMELFSRFKTMIPPLLMLFSIILLVLIQPNFSMAIVMATVALYLLILGGVKLRLILPIVGLALLVIGLLIWRFPHTSYRLSRFFSGSLQYQVEQSRIAIGSGGLFGHGIGSGRQKLLFLPKPFNDFIFAIWAEETGFIGSVFLFVLFLLLFLRGIAIASGLEDSFGFLLVSGMNMVIFIYFLLHTGIALGIIPPAGVPLPFISFGGWAVIANLTAAGIIVGASRWRVT</sequence>